<feature type="transmembrane region" description="Helical" evidence="9">
    <location>
        <begin position="349"/>
        <end position="371"/>
    </location>
</feature>
<dbReference type="Proteomes" id="UP000645217">
    <property type="component" value="Unassembled WGS sequence"/>
</dbReference>
<proteinExistence type="inferred from homology"/>
<comment type="caution">
    <text evidence="11">The sequence shown here is derived from an EMBL/GenBank/DDBJ whole genome shotgun (WGS) entry which is preliminary data.</text>
</comment>
<organism evidence="11 12">
    <name type="scientific">Sphaerisporangium melleum</name>
    <dbReference type="NCBI Taxonomy" id="321316"/>
    <lineage>
        <taxon>Bacteria</taxon>
        <taxon>Bacillati</taxon>
        <taxon>Actinomycetota</taxon>
        <taxon>Actinomycetes</taxon>
        <taxon>Streptosporangiales</taxon>
        <taxon>Streptosporangiaceae</taxon>
        <taxon>Sphaerisporangium</taxon>
    </lineage>
</organism>
<feature type="transmembrane region" description="Helical" evidence="9">
    <location>
        <begin position="52"/>
        <end position="72"/>
    </location>
</feature>
<evidence type="ECO:0000256" key="1">
    <source>
        <dbReference type="ARBA" id="ARBA00004651"/>
    </source>
</evidence>
<dbReference type="SUPFAM" id="SSF103473">
    <property type="entry name" value="MFS general substrate transporter"/>
    <property type="match status" value="1"/>
</dbReference>
<dbReference type="PROSITE" id="PS00216">
    <property type="entry name" value="SUGAR_TRANSPORT_1"/>
    <property type="match status" value="1"/>
</dbReference>
<dbReference type="GO" id="GO:0042910">
    <property type="term" value="F:xenobiotic transmembrane transporter activity"/>
    <property type="evidence" value="ECO:0007669"/>
    <property type="project" value="InterPro"/>
</dbReference>
<evidence type="ECO:0000259" key="10">
    <source>
        <dbReference type="PROSITE" id="PS50850"/>
    </source>
</evidence>
<feature type="transmembrane region" description="Helical" evidence="9">
    <location>
        <begin position="117"/>
        <end position="140"/>
    </location>
</feature>
<feature type="transmembrane region" description="Helical" evidence="9">
    <location>
        <begin position="146"/>
        <end position="163"/>
    </location>
</feature>
<keyword evidence="5 9" id="KW-0812">Transmembrane</keyword>
<feature type="transmembrane region" description="Helical" evidence="9">
    <location>
        <begin position="175"/>
        <end position="199"/>
    </location>
</feature>
<evidence type="ECO:0000256" key="5">
    <source>
        <dbReference type="ARBA" id="ARBA00022692"/>
    </source>
</evidence>
<keyword evidence="7 9" id="KW-0472">Membrane</keyword>
<feature type="transmembrane region" description="Helical" evidence="9">
    <location>
        <begin position="84"/>
        <end position="105"/>
    </location>
</feature>
<gene>
    <name evidence="11" type="ORF">GCM10007964_06630</name>
</gene>
<dbReference type="InterPro" id="IPR011701">
    <property type="entry name" value="MFS"/>
</dbReference>
<sequence length="438" mass="43071">MRYGTVALGGDRRGATAVPGDRPSRPAAQGGAMSATSTVTAPAPRAPSRSPAAVLGLLAALVPLGGDMYLPGLAPLARDLRTGVLGAQLTLSAFFLGVAAGHFVLGRLSDRYGRRGPLLTCLAVSALAAAACALAPHVAALAGARFVQGLAGAAGVVIGRAVVSDLARGRRSARAFSAMMWTIAAAPIAAPVLGGVLIAAAGWRAVFAALAVLGLLAFLAALIALPETLPLHARTVTFLPGPTGRSLLRDRDQVAPAVAFALGFGALAAYLAAAPFFLRDLLGPHIAPVAATLTLNALALVLVAAAGARLAYRFPPLWPARAGLAVLLVCAGLLGAAAATGGLNAGVCLPLLLLAVASLGLVLGDTSAVALARAPRAAGVAAALMASLQFVIGAATAPLAGLGGARAVLPAAAVMGACAVLGLLALTAAEPHAGRDHP</sequence>
<keyword evidence="6 9" id="KW-1133">Transmembrane helix</keyword>
<dbReference type="InterPro" id="IPR036259">
    <property type="entry name" value="MFS_trans_sf"/>
</dbReference>
<feature type="transmembrane region" description="Helical" evidence="9">
    <location>
        <begin position="290"/>
        <end position="312"/>
    </location>
</feature>
<evidence type="ECO:0000256" key="3">
    <source>
        <dbReference type="ARBA" id="ARBA00022448"/>
    </source>
</evidence>
<evidence type="ECO:0000313" key="11">
    <source>
        <dbReference type="EMBL" id="GGK66260.1"/>
    </source>
</evidence>
<keyword evidence="4" id="KW-1003">Cell membrane</keyword>
<dbReference type="Gene3D" id="1.20.1720.10">
    <property type="entry name" value="Multidrug resistance protein D"/>
    <property type="match status" value="1"/>
</dbReference>
<dbReference type="InterPro" id="IPR020846">
    <property type="entry name" value="MFS_dom"/>
</dbReference>
<reference evidence="11" key="2">
    <citation type="submission" date="2020-09" db="EMBL/GenBank/DDBJ databases">
        <authorList>
            <person name="Sun Q."/>
            <person name="Ohkuma M."/>
        </authorList>
    </citation>
    <scope>NUCLEOTIDE SEQUENCE</scope>
    <source>
        <strain evidence="11">JCM 13064</strain>
    </source>
</reference>
<dbReference type="PANTHER" id="PTHR23502:SF132">
    <property type="entry name" value="POLYAMINE TRANSPORTER 2-RELATED"/>
    <property type="match status" value="1"/>
</dbReference>
<dbReference type="EMBL" id="BMNT01000003">
    <property type="protein sequence ID" value="GGK66260.1"/>
    <property type="molecule type" value="Genomic_DNA"/>
</dbReference>
<evidence type="ECO:0000256" key="9">
    <source>
        <dbReference type="SAM" id="Phobius"/>
    </source>
</evidence>
<feature type="compositionally biased region" description="Low complexity" evidence="8">
    <location>
        <begin position="34"/>
        <end position="46"/>
    </location>
</feature>
<protein>
    <submittedName>
        <fullName evidence="11">Bcr/CflA family drug resistance efflux transporter</fullName>
    </submittedName>
</protein>
<keyword evidence="3" id="KW-0813">Transport</keyword>
<dbReference type="Pfam" id="PF07690">
    <property type="entry name" value="MFS_1"/>
    <property type="match status" value="1"/>
</dbReference>
<evidence type="ECO:0000256" key="2">
    <source>
        <dbReference type="ARBA" id="ARBA00006236"/>
    </source>
</evidence>
<dbReference type="PROSITE" id="PS50850">
    <property type="entry name" value="MFS"/>
    <property type="match status" value="1"/>
</dbReference>
<feature type="transmembrane region" description="Helical" evidence="9">
    <location>
        <begin position="324"/>
        <end position="343"/>
    </location>
</feature>
<dbReference type="NCBIfam" id="TIGR00710">
    <property type="entry name" value="efflux_Bcr_CflA"/>
    <property type="match status" value="1"/>
</dbReference>
<comment type="similarity">
    <text evidence="2">Belongs to the major facilitator superfamily. Bcr/CmlA family.</text>
</comment>
<feature type="transmembrane region" description="Helical" evidence="9">
    <location>
        <begin position="378"/>
        <end position="401"/>
    </location>
</feature>
<dbReference type="PANTHER" id="PTHR23502">
    <property type="entry name" value="MAJOR FACILITATOR SUPERFAMILY"/>
    <property type="match status" value="1"/>
</dbReference>
<dbReference type="GO" id="GO:1990961">
    <property type="term" value="P:xenobiotic detoxification by transmembrane export across the plasma membrane"/>
    <property type="evidence" value="ECO:0007669"/>
    <property type="project" value="InterPro"/>
</dbReference>
<feature type="domain" description="Major facilitator superfamily (MFS) profile" evidence="10">
    <location>
        <begin position="51"/>
        <end position="434"/>
    </location>
</feature>
<dbReference type="GO" id="GO:0005886">
    <property type="term" value="C:plasma membrane"/>
    <property type="evidence" value="ECO:0007669"/>
    <property type="project" value="UniProtKB-SubCell"/>
</dbReference>
<evidence type="ECO:0000313" key="12">
    <source>
        <dbReference type="Proteomes" id="UP000645217"/>
    </source>
</evidence>
<feature type="region of interest" description="Disordered" evidence="8">
    <location>
        <begin position="1"/>
        <end position="46"/>
    </location>
</feature>
<name>A0A917QTD0_9ACTN</name>
<evidence type="ECO:0000256" key="7">
    <source>
        <dbReference type="ARBA" id="ARBA00023136"/>
    </source>
</evidence>
<dbReference type="AlphaFoldDB" id="A0A917QTD0"/>
<evidence type="ECO:0000256" key="8">
    <source>
        <dbReference type="SAM" id="MobiDB-lite"/>
    </source>
</evidence>
<comment type="subcellular location">
    <subcellularLocation>
        <location evidence="1">Cell membrane</location>
        <topology evidence="1">Multi-pass membrane protein</topology>
    </subcellularLocation>
</comment>
<feature type="transmembrane region" description="Helical" evidence="9">
    <location>
        <begin position="205"/>
        <end position="225"/>
    </location>
</feature>
<dbReference type="InterPro" id="IPR005829">
    <property type="entry name" value="Sugar_transporter_CS"/>
</dbReference>
<feature type="transmembrane region" description="Helical" evidence="9">
    <location>
        <begin position="254"/>
        <end position="278"/>
    </location>
</feature>
<accession>A0A917QTD0</accession>
<evidence type="ECO:0000256" key="6">
    <source>
        <dbReference type="ARBA" id="ARBA00022989"/>
    </source>
</evidence>
<evidence type="ECO:0000256" key="4">
    <source>
        <dbReference type="ARBA" id="ARBA00022475"/>
    </source>
</evidence>
<feature type="transmembrane region" description="Helical" evidence="9">
    <location>
        <begin position="407"/>
        <end position="429"/>
    </location>
</feature>
<reference evidence="11" key="1">
    <citation type="journal article" date="2014" name="Int. J. Syst. Evol. Microbiol.">
        <title>Complete genome sequence of Corynebacterium casei LMG S-19264T (=DSM 44701T), isolated from a smear-ripened cheese.</title>
        <authorList>
            <consortium name="US DOE Joint Genome Institute (JGI-PGF)"/>
            <person name="Walter F."/>
            <person name="Albersmeier A."/>
            <person name="Kalinowski J."/>
            <person name="Ruckert C."/>
        </authorList>
    </citation>
    <scope>NUCLEOTIDE SEQUENCE</scope>
    <source>
        <strain evidence="11">JCM 13064</strain>
    </source>
</reference>
<dbReference type="InterPro" id="IPR004812">
    <property type="entry name" value="Efflux_drug-R_Bcr/CmlA"/>
</dbReference>
<keyword evidence="12" id="KW-1185">Reference proteome</keyword>